<evidence type="ECO:0000256" key="6">
    <source>
        <dbReference type="PROSITE-ProRule" id="PRU00433"/>
    </source>
</evidence>
<keyword evidence="2 6" id="KW-0349">Heme</keyword>
<dbReference type="Proteomes" id="UP000006798">
    <property type="component" value="Chromosome 2"/>
</dbReference>
<reference evidence="8 9" key="1">
    <citation type="journal article" date="2011" name="J. Bacteriol.">
        <title>Complete genome sequence of the type strain Cupriavidus necator N-1.</title>
        <authorList>
            <person name="Poehlein A."/>
            <person name="Kusian B."/>
            <person name="Friedrich B."/>
            <person name="Daniel R."/>
            <person name="Bowien B."/>
        </authorList>
    </citation>
    <scope>NUCLEOTIDE SEQUENCE [LARGE SCALE GENOMIC DNA]</scope>
    <source>
        <strain evidence="9">ATCC 43291 / DSM 13513 / CCUG 52238 / LMG 8453 / N-1</strain>
    </source>
</reference>
<dbReference type="KEGG" id="cnc:CNE_2c19230"/>
<keyword evidence="5 6" id="KW-0408">Iron</keyword>
<name>F8GRL4_CUPNN</name>
<organism evidence="8 9">
    <name type="scientific">Cupriavidus necator (strain ATCC 43291 / DSM 13513 / CCUG 52238 / LMG 8453 / N-1)</name>
    <name type="common">Ralstonia eutropha</name>
    <dbReference type="NCBI Taxonomy" id="1042878"/>
    <lineage>
        <taxon>Bacteria</taxon>
        <taxon>Pseudomonadati</taxon>
        <taxon>Pseudomonadota</taxon>
        <taxon>Betaproteobacteria</taxon>
        <taxon>Burkholderiales</taxon>
        <taxon>Burkholderiaceae</taxon>
        <taxon>Cupriavidus</taxon>
    </lineage>
</organism>
<dbReference type="GO" id="GO:0020037">
    <property type="term" value="F:heme binding"/>
    <property type="evidence" value="ECO:0007669"/>
    <property type="project" value="InterPro"/>
</dbReference>
<keyword evidence="4" id="KW-0249">Electron transport</keyword>
<dbReference type="GO" id="GO:0009055">
    <property type="term" value="F:electron transfer activity"/>
    <property type="evidence" value="ECO:0007669"/>
    <property type="project" value="InterPro"/>
</dbReference>
<accession>F8GRL4</accession>
<gene>
    <name evidence="8" type="ordered locus">CNE_2c19230</name>
</gene>
<dbReference type="Gene3D" id="1.10.760.10">
    <property type="entry name" value="Cytochrome c-like domain"/>
    <property type="match status" value="1"/>
</dbReference>
<evidence type="ECO:0000259" key="7">
    <source>
        <dbReference type="PROSITE" id="PS51007"/>
    </source>
</evidence>
<evidence type="ECO:0000256" key="3">
    <source>
        <dbReference type="ARBA" id="ARBA00022723"/>
    </source>
</evidence>
<dbReference type="Pfam" id="PF00034">
    <property type="entry name" value="Cytochrom_C"/>
    <property type="match status" value="1"/>
</dbReference>
<dbReference type="InterPro" id="IPR051459">
    <property type="entry name" value="Cytochrome_c-type_DH"/>
</dbReference>
<dbReference type="PANTHER" id="PTHR35008:SF4">
    <property type="entry name" value="BLL4482 PROTEIN"/>
    <property type="match status" value="1"/>
</dbReference>
<dbReference type="InterPro" id="IPR009056">
    <property type="entry name" value="Cyt_c-like_dom"/>
</dbReference>
<keyword evidence="1" id="KW-0813">Transport</keyword>
<evidence type="ECO:0000256" key="4">
    <source>
        <dbReference type="ARBA" id="ARBA00022982"/>
    </source>
</evidence>
<evidence type="ECO:0000313" key="8">
    <source>
        <dbReference type="EMBL" id="AEI80879.1"/>
    </source>
</evidence>
<evidence type="ECO:0000313" key="9">
    <source>
        <dbReference type="Proteomes" id="UP000006798"/>
    </source>
</evidence>
<proteinExistence type="predicted"/>
<evidence type="ECO:0000256" key="1">
    <source>
        <dbReference type="ARBA" id="ARBA00022448"/>
    </source>
</evidence>
<dbReference type="PRINTS" id="PR00605">
    <property type="entry name" value="CYTCHROMECIC"/>
</dbReference>
<protein>
    <submittedName>
        <fullName evidence="8">Cytochrome c, class I, exported protein</fullName>
    </submittedName>
</protein>
<dbReference type="HOGENOM" id="CLU_028594_1_0_4"/>
<dbReference type="AlphaFoldDB" id="F8GRL4"/>
<dbReference type="GO" id="GO:0005506">
    <property type="term" value="F:iron ion binding"/>
    <property type="evidence" value="ECO:0007669"/>
    <property type="project" value="InterPro"/>
</dbReference>
<dbReference type="InterPro" id="IPR008168">
    <property type="entry name" value="Cyt_C_IC"/>
</dbReference>
<sequence length="156" mass="16338">MILAAIYLSSQYLNKGDLAAMTTYLLGDKPPAPQPVKPVNADAAQLAPGRRHYVAVCAGCHGREGEGKPHVAVSMAGNSTVRNTDARNLIVSMLDGIEAQRFPGAEAMQDMPGFAARMSDDELALLANYLRATWGGQPADVTPAAVKALRAAGPGH</sequence>
<dbReference type="InterPro" id="IPR036909">
    <property type="entry name" value="Cyt_c-like_dom_sf"/>
</dbReference>
<dbReference type="PANTHER" id="PTHR35008">
    <property type="entry name" value="BLL4482 PROTEIN-RELATED"/>
    <property type="match status" value="1"/>
</dbReference>
<dbReference type="EMBL" id="CP002878">
    <property type="protein sequence ID" value="AEI80879.1"/>
    <property type="molecule type" value="Genomic_DNA"/>
</dbReference>
<evidence type="ECO:0000256" key="2">
    <source>
        <dbReference type="ARBA" id="ARBA00022617"/>
    </source>
</evidence>
<dbReference type="PROSITE" id="PS51007">
    <property type="entry name" value="CYTC"/>
    <property type="match status" value="1"/>
</dbReference>
<feature type="domain" description="Cytochrome c" evidence="7">
    <location>
        <begin position="44"/>
        <end position="134"/>
    </location>
</feature>
<evidence type="ECO:0000256" key="5">
    <source>
        <dbReference type="ARBA" id="ARBA00023004"/>
    </source>
</evidence>
<dbReference type="SUPFAM" id="SSF46626">
    <property type="entry name" value="Cytochrome c"/>
    <property type="match status" value="1"/>
</dbReference>
<keyword evidence="3 6" id="KW-0479">Metal-binding</keyword>